<reference evidence="2 3" key="1">
    <citation type="submission" date="2024-04" db="EMBL/GenBank/DDBJ databases">
        <title>Human intestinal bacterial collection.</title>
        <authorList>
            <person name="Pauvert C."/>
            <person name="Hitch T.C.A."/>
            <person name="Clavel T."/>
        </authorList>
    </citation>
    <scope>NUCLEOTIDE SEQUENCE [LARGE SCALE GENOMIC DNA]</scope>
    <source>
        <strain evidence="2 3">CLA-AA-H174</strain>
    </source>
</reference>
<keyword evidence="3" id="KW-1185">Reference proteome</keyword>
<protein>
    <submittedName>
        <fullName evidence="2">HNH endonuclease signature motif containing protein</fullName>
    </submittedName>
</protein>
<dbReference type="InterPro" id="IPR044925">
    <property type="entry name" value="His-Me_finger_sf"/>
</dbReference>
<dbReference type="SMART" id="SM00507">
    <property type="entry name" value="HNHc"/>
    <property type="match status" value="1"/>
</dbReference>
<dbReference type="Pfam" id="PF01844">
    <property type="entry name" value="HNH"/>
    <property type="match status" value="1"/>
</dbReference>
<sequence>MLTGDERYLDLRTFKDKVKKAIWEKQNHKCAICGKEFDFELMEGDHIKPWREGGRTYISNCQMLCRTCNRSKGSK</sequence>
<evidence type="ECO:0000259" key="1">
    <source>
        <dbReference type="SMART" id="SM00507"/>
    </source>
</evidence>
<feature type="domain" description="HNH nuclease" evidence="1">
    <location>
        <begin position="17"/>
        <end position="70"/>
    </location>
</feature>
<evidence type="ECO:0000313" key="3">
    <source>
        <dbReference type="Proteomes" id="UP001465717"/>
    </source>
</evidence>
<organism evidence="2 3">
    <name type="scientific">Segatella sinensis</name>
    <dbReference type="NCBI Taxonomy" id="3085167"/>
    <lineage>
        <taxon>Bacteria</taxon>
        <taxon>Pseudomonadati</taxon>
        <taxon>Bacteroidota</taxon>
        <taxon>Bacteroidia</taxon>
        <taxon>Bacteroidales</taxon>
        <taxon>Prevotellaceae</taxon>
        <taxon>Segatella</taxon>
    </lineage>
</organism>
<keyword evidence="2" id="KW-0540">Nuclease</keyword>
<dbReference type="CDD" id="cd00085">
    <property type="entry name" value="HNHc"/>
    <property type="match status" value="1"/>
</dbReference>
<proteinExistence type="predicted"/>
<accession>A0ABV1FVE4</accession>
<dbReference type="Proteomes" id="UP001465717">
    <property type="component" value="Unassembled WGS sequence"/>
</dbReference>
<keyword evidence="2" id="KW-0255">Endonuclease</keyword>
<dbReference type="Gene3D" id="1.10.30.50">
    <property type="match status" value="1"/>
</dbReference>
<dbReference type="InterPro" id="IPR002711">
    <property type="entry name" value="HNH"/>
</dbReference>
<evidence type="ECO:0000313" key="2">
    <source>
        <dbReference type="EMBL" id="MEQ2507106.1"/>
    </source>
</evidence>
<keyword evidence="2" id="KW-0378">Hydrolase</keyword>
<dbReference type="SUPFAM" id="SSF54060">
    <property type="entry name" value="His-Me finger endonucleases"/>
    <property type="match status" value="1"/>
</dbReference>
<dbReference type="GO" id="GO:0004519">
    <property type="term" value="F:endonuclease activity"/>
    <property type="evidence" value="ECO:0007669"/>
    <property type="project" value="UniProtKB-KW"/>
</dbReference>
<dbReference type="InterPro" id="IPR003615">
    <property type="entry name" value="HNH_nuc"/>
</dbReference>
<name>A0ABV1FVE4_9BACT</name>
<gene>
    <name evidence="2" type="ORF">AAAT87_02285</name>
</gene>
<dbReference type="EMBL" id="JBBNGE010000004">
    <property type="protein sequence ID" value="MEQ2507106.1"/>
    <property type="molecule type" value="Genomic_DNA"/>
</dbReference>
<dbReference type="RefSeq" id="WP_294761934.1">
    <property type="nucleotide sequence ID" value="NZ_JBBNFG020000010.1"/>
</dbReference>
<comment type="caution">
    <text evidence="2">The sequence shown here is derived from an EMBL/GenBank/DDBJ whole genome shotgun (WGS) entry which is preliminary data.</text>
</comment>